<dbReference type="EMBL" id="CM042029">
    <property type="protein sequence ID" value="KAI3795261.1"/>
    <property type="molecule type" value="Genomic_DNA"/>
</dbReference>
<comment type="caution">
    <text evidence="1">The sequence shown here is derived from an EMBL/GenBank/DDBJ whole genome shotgun (WGS) entry which is preliminary data.</text>
</comment>
<keyword evidence="2" id="KW-1185">Reference proteome</keyword>
<gene>
    <name evidence="1" type="ORF">L1987_37912</name>
</gene>
<reference evidence="1 2" key="2">
    <citation type="journal article" date="2022" name="Mol. Ecol. Resour.">
        <title>The genomes of chicory, endive, great burdock and yacon provide insights into Asteraceae paleo-polyploidization history and plant inulin production.</title>
        <authorList>
            <person name="Fan W."/>
            <person name="Wang S."/>
            <person name="Wang H."/>
            <person name="Wang A."/>
            <person name="Jiang F."/>
            <person name="Liu H."/>
            <person name="Zhao H."/>
            <person name="Xu D."/>
            <person name="Zhang Y."/>
        </authorList>
    </citation>
    <scope>NUCLEOTIDE SEQUENCE [LARGE SCALE GENOMIC DNA]</scope>
    <source>
        <strain evidence="2">cv. Yunnan</strain>
        <tissue evidence="1">Leaves</tissue>
    </source>
</reference>
<evidence type="ECO:0000313" key="1">
    <source>
        <dbReference type="EMBL" id="KAI3795261.1"/>
    </source>
</evidence>
<protein>
    <submittedName>
        <fullName evidence="1">Uncharacterized protein</fullName>
    </submittedName>
</protein>
<evidence type="ECO:0000313" key="2">
    <source>
        <dbReference type="Proteomes" id="UP001056120"/>
    </source>
</evidence>
<reference evidence="2" key="1">
    <citation type="journal article" date="2022" name="Mol. Ecol. Resour.">
        <title>The genomes of chicory, endive, great burdock and yacon provide insights into Asteraceae palaeo-polyploidization history and plant inulin production.</title>
        <authorList>
            <person name="Fan W."/>
            <person name="Wang S."/>
            <person name="Wang H."/>
            <person name="Wang A."/>
            <person name="Jiang F."/>
            <person name="Liu H."/>
            <person name="Zhao H."/>
            <person name="Xu D."/>
            <person name="Zhang Y."/>
        </authorList>
    </citation>
    <scope>NUCLEOTIDE SEQUENCE [LARGE SCALE GENOMIC DNA]</scope>
    <source>
        <strain evidence="2">cv. Yunnan</strain>
    </source>
</reference>
<proteinExistence type="predicted"/>
<accession>A0ACB9HIE2</accession>
<sequence length="85" mass="9430">MRNNIDVEFAACFLPEPILLSIYSTLGLFTESHVDDEFSSMETGKIMDISIVEFLEYGLGTVLAATNDFSEDNKIGHGGFGLFMR</sequence>
<name>A0ACB9HIE2_9ASTR</name>
<organism evidence="1 2">
    <name type="scientific">Smallanthus sonchifolius</name>
    <dbReference type="NCBI Taxonomy" id="185202"/>
    <lineage>
        <taxon>Eukaryota</taxon>
        <taxon>Viridiplantae</taxon>
        <taxon>Streptophyta</taxon>
        <taxon>Embryophyta</taxon>
        <taxon>Tracheophyta</taxon>
        <taxon>Spermatophyta</taxon>
        <taxon>Magnoliopsida</taxon>
        <taxon>eudicotyledons</taxon>
        <taxon>Gunneridae</taxon>
        <taxon>Pentapetalae</taxon>
        <taxon>asterids</taxon>
        <taxon>campanulids</taxon>
        <taxon>Asterales</taxon>
        <taxon>Asteraceae</taxon>
        <taxon>Asteroideae</taxon>
        <taxon>Heliantheae alliance</taxon>
        <taxon>Millerieae</taxon>
        <taxon>Smallanthus</taxon>
    </lineage>
</organism>
<dbReference type="Proteomes" id="UP001056120">
    <property type="component" value="Linkage Group LG12"/>
</dbReference>